<evidence type="ECO:0000313" key="6">
    <source>
        <dbReference type="EMBL" id="MPM12524.1"/>
    </source>
</evidence>
<comment type="caution">
    <text evidence="6">The sequence shown here is derived from an EMBL/GenBank/DDBJ whole genome shotgun (WGS) entry which is preliminary data.</text>
</comment>
<dbReference type="SUPFAM" id="SSF51735">
    <property type="entry name" value="NAD(P)-binding Rossmann-fold domains"/>
    <property type="match status" value="1"/>
</dbReference>
<comment type="similarity">
    <text evidence="2">Belongs to the short-chain dehydrogenases/reductases (SDR) family.</text>
</comment>
<dbReference type="InterPro" id="IPR051019">
    <property type="entry name" value="VLCFA-Steroid_DH"/>
</dbReference>
<dbReference type="PANTHER" id="PTHR43899">
    <property type="entry name" value="RH59310P"/>
    <property type="match status" value="1"/>
</dbReference>
<comment type="subcellular location">
    <subcellularLocation>
        <location evidence="1">Endoplasmic reticulum</location>
    </subcellularLocation>
</comment>
<dbReference type="InterPro" id="IPR002347">
    <property type="entry name" value="SDR_fam"/>
</dbReference>
<sequence>MKRSAAKKHSRFIRLREKIIRLKGDPVKIYRGFALGSFIGVSPLIGMQVLICLGLSTLLRISRPASVIGVLNTNWTKGLFLYPVNYRIGAWILGNNNLVDFTKILHGNILRNIINAGPDVFISMLIGGFVTGAILAVAYYYLVHFILTKFRKNETQMKTNENQKYALITGASQGLGKALAEELASRKTNLLLVSLPGEYLEETSREIAQKHNIAVHFLEKNLAEQESVFEIAEWARNFNVNILINNAGVGGTRAFEQATPGYLDNIILVNVRATSMLTRLMLPLLKQNRESYILNVASMASFSPFAFKTVYPASKAFVYSFSRGLHEELRGTGVHVSVIHPGPIKTNPDVTARIEKQGLFGKMGLISPANLAHIAVRQMLKNDSLILPGFFNKMNWLFMSIVPNYWKLLIVSRVVRREISAETSNNQLAISQS</sequence>
<dbReference type="PANTHER" id="PTHR43899:SF13">
    <property type="entry name" value="RH59310P"/>
    <property type="match status" value="1"/>
</dbReference>
<proteinExistence type="inferred from homology"/>
<evidence type="ECO:0000256" key="3">
    <source>
        <dbReference type="ARBA" id="ARBA00023002"/>
    </source>
</evidence>
<dbReference type="Pfam" id="PF09835">
    <property type="entry name" value="DUF2062"/>
    <property type="match status" value="1"/>
</dbReference>
<keyword evidence="4" id="KW-1133">Transmembrane helix</keyword>
<dbReference type="PROSITE" id="PS00061">
    <property type="entry name" value="ADH_SHORT"/>
    <property type="match status" value="1"/>
</dbReference>
<dbReference type="GO" id="GO:0005783">
    <property type="term" value="C:endoplasmic reticulum"/>
    <property type="evidence" value="ECO:0007669"/>
    <property type="project" value="UniProtKB-SubCell"/>
</dbReference>
<dbReference type="InterPro" id="IPR020904">
    <property type="entry name" value="Sc_DH/Rdtase_CS"/>
</dbReference>
<dbReference type="Pfam" id="PF00106">
    <property type="entry name" value="adh_short"/>
    <property type="match status" value="1"/>
</dbReference>
<dbReference type="GO" id="GO:0016491">
    <property type="term" value="F:oxidoreductase activity"/>
    <property type="evidence" value="ECO:0007669"/>
    <property type="project" value="UniProtKB-KW"/>
</dbReference>
<dbReference type="InterPro" id="IPR036291">
    <property type="entry name" value="NAD(P)-bd_dom_sf"/>
</dbReference>
<dbReference type="Gene3D" id="3.40.50.720">
    <property type="entry name" value="NAD(P)-binding Rossmann-like Domain"/>
    <property type="match status" value="1"/>
</dbReference>
<protein>
    <recommendedName>
        <fullName evidence="5">DUF2062 domain-containing protein</fullName>
    </recommendedName>
</protein>
<evidence type="ECO:0000256" key="1">
    <source>
        <dbReference type="ARBA" id="ARBA00004240"/>
    </source>
</evidence>
<dbReference type="AlphaFoldDB" id="A0A644XEB7"/>
<keyword evidence="4" id="KW-0812">Transmembrane</keyword>
<dbReference type="PRINTS" id="PR00081">
    <property type="entry name" value="GDHRDH"/>
</dbReference>
<dbReference type="InterPro" id="IPR018639">
    <property type="entry name" value="DUF2062"/>
</dbReference>
<gene>
    <name evidence="6" type="ORF">SDC9_58877</name>
</gene>
<reference evidence="6" key="1">
    <citation type="submission" date="2019-08" db="EMBL/GenBank/DDBJ databases">
        <authorList>
            <person name="Kucharzyk K."/>
            <person name="Murdoch R.W."/>
            <person name="Higgins S."/>
            <person name="Loffler F."/>
        </authorList>
    </citation>
    <scope>NUCLEOTIDE SEQUENCE</scope>
</reference>
<evidence type="ECO:0000256" key="4">
    <source>
        <dbReference type="SAM" id="Phobius"/>
    </source>
</evidence>
<feature type="transmembrane region" description="Helical" evidence="4">
    <location>
        <begin position="33"/>
        <end position="56"/>
    </location>
</feature>
<keyword evidence="3" id="KW-0560">Oxidoreductase</keyword>
<name>A0A644XEB7_9ZZZZ</name>
<dbReference type="EMBL" id="VSSQ01001984">
    <property type="protein sequence ID" value="MPM12524.1"/>
    <property type="molecule type" value="Genomic_DNA"/>
</dbReference>
<keyword evidence="4" id="KW-0472">Membrane</keyword>
<feature type="transmembrane region" description="Helical" evidence="4">
    <location>
        <begin position="120"/>
        <end position="142"/>
    </location>
</feature>
<organism evidence="6">
    <name type="scientific">bioreactor metagenome</name>
    <dbReference type="NCBI Taxonomy" id="1076179"/>
    <lineage>
        <taxon>unclassified sequences</taxon>
        <taxon>metagenomes</taxon>
        <taxon>ecological metagenomes</taxon>
    </lineage>
</organism>
<feature type="domain" description="DUF2062" evidence="5">
    <location>
        <begin position="13"/>
        <end position="153"/>
    </location>
</feature>
<dbReference type="PRINTS" id="PR00080">
    <property type="entry name" value="SDRFAMILY"/>
</dbReference>
<evidence type="ECO:0000256" key="2">
    <source>
        <dbReference type="ARBA" id="ARBA00006484"/>
    </source>
</evidence>
<accession>A0A644XEB7</accession>
<evidence type="ECO:0000259" key="5">
    <source>
        <dbReference type="Pfam" id="PF09835"/>
    </source>
</evidence>